<organism evidence="1">
    <name type="scientific">Anguilla anguilla</name>
    <name type="common">European freshwater eel</name>
    <name type="synonym">Muraena anguilla</name>
    <dbReference type="NCBI Taxonomy" id="7936"/>
    <lineage>
        <taxon>Eukaryota</taxon>
        <taxon>Metazoa</taxon>
        <taxon>Chordata</taxon>
        <taxon>Craniata</taxon>
        <taxon>Vertebrata</taxon>
        <taxon>Euteleostomi</taxon>
        <taxon>Actinopterygii</taxon>
        <taxon>Neopterygii</taxon>
        <taxon>Teleostei</taxon>
        <taxon>Anguilliformes</taxon>
        <taxon>Anguillidae</taxon>
        <taxon>Anguilla</taxon>
    </lineage>
</organism>
<dbReference type="EMBL" id="GBXM01104012">
    <property type="protein sequence ID" value="JAH04565.1"/>
    <property type="molecule type" value="Transcribed_RNA"/>
</dbReference>
<accession>A0A0E9PKE8</accession>
<evidence type="ECO:0000313" key="1">
    <source>
        <dbReference type="EMBL" id="JAH04565.1"/>
    </source>
</evidence>
<protein>
    <submittedName>
        <fullName evidence="1">Uncharacterized protein</fullName>
    </submittedName>
</protein>
<dbReference type="AlphaFoldDB" id="A0A0E9PKE8"/>
<reference evidence="1" key="1">
    <citation type="submission" date="2014-11" db="EMBL/GenBank/DDBJ databases">
        <authorList>
            <person name="Amaro Gonzalez C."/>
        </authorList>
    </citation>
    <scope>NUCLEOTIDE SEQUENCE</scope>
</reference>
<sequence>MLIGEVKLQSWGNYRTMRKDGFYIIDYELIPAC</sequence>
<reference evidence="1" key="2">
    <citation type="journal article" date="2015" name="Fish Shellfish Immunol.">
        <title>Early steps in the European eel (Anguilla anguilla)-Vibrio vulnificus interaction in the gills: Role of the RtxA13 toxin.</title>
        <authorList>
            <person name="Callol A."/>
            <person name="Pajuelo D."/>
            <person name="Ebbesson L."/>
            <person name="Teles M."/>
            <person name="MacKenzie S."/>
            <person name="Amaro C."/>
        </authorList>
    </citation>
    <scope>NUCLEOTIDE SEQUENCE</scope>
</reference>
<proteinExistence type="predicted"/>
<name>A0A0E9PKE8_ANGAN</name>